<feature type="transmembrane region" description="Helical" evidence="2">
    <location>
        <begin position="34"/>
        <end position="52"/>
    </location>
</feature>
<proteinExistence type="predicted"/>
<evidence type="ECO:0000259" key="3">
    <source>
        <dbReference type="Pfam" id="PF13399"/>
    </source>
</evidence>
<dbReference type="Proteomes" id="UP000248889">
    <property type="component" value="Unassembled WGS sequence"/>
</dbReference>
<gene>
    <name evidence="4" type="ORF">DN069_24380</name>
</gene>
<dbReference type="AlphaFoldDB" id="A0A2X0IDD5"/>
<organism evidence="4 5">
    <name type="scientific">Streptacidiphilus pinicola</name>
    <dbReference type="NCBI Taxonomy" id="2219663"/>
    <lineage>
        <taxon>Bacteria</taxon>
        <taxon>Bacillati</taxon>
        <taxon>Actinomycetota</taxon>
        <taxon>Actinomycetes</taxon>
        <taxon>Kitasatosporales</taxon>
        <taxon>Streptomycetaceae</taxon>
        <taxon>Streptacidiphilus</taxon>
    </lineage>
</organism>
<dbReference type="OrthoDB" id="4864198at2"/>
<keyword evidence="2" id="KW-0472">Membrane</keyword>
<evidence type="ECO:0000256" key="1">
    <source>
        <dbReference type="SAM" id="MobiDB-lite"/>
    </source>
</evidence>
<dbReference type="InterPro" id="IPR027381">
    <property type="entry name" value="LytR/CpsA/Psr_C"/>
</dbReference>
<keyword evidence="2" id="KW-1133">Transmembrane helix</keyword>
<keyword evidence="5" id="KW-1185">Reference proteome</keyword>
<comment type="caution">
    <text evidence="4">The sequence shown here is derived from an EMBL/GenBank/DDBJ whole genome shotgun (WGS) entry which is preliminary data.</text>
</comment>
<dbReference type="Pfam" id="PF13399">
    <property type="entry name" value="LytR_C"/>
    <property type="match status" value="1"/>
</dbReference>
<dbReference type="EMBL" id="QKYN01000097">
    <property type="protein sequence ID" value="RAG83012.1"/>
    <property type="molecule type" value="Genomic_DNA"/>
</dbReference>
<reference evidence="4 5" key="1">
    <citation type="submission" date="2018-06" db="EMBL/GenBank/DDBJ databases">
        <title>Streptacidiphilus pinicola sp. nov., isolated from pine grove soil.</title>
        <authorList>
            <person name="Roh S.G."/>
            <person name="Park S."/>
            <person name="Kim M.-K."/>
            <person name="Yun B.-R."/>
            <person name="Park J."/>
            <person name="Kim M.J."/>
            <person name="Kim Y.S."/>
            <person name="Kim S.B."/>
        </authorList>
    </citation>
    <scope>NUCLEOTIDE SEQUENCE [LARGE SCALE GENOMIC DNA]</scope>
    <source>
        <strain evidence="4 5">MMS16-CNU450</strain>
    </source>
</reference>
<feature type="domain" description="LytR/CpsA/Psr regulator C-terminal" evidence="3">
    <location>
        <begin position="128"/>
        <end position="216"/>
    </location>
</feature>
<dbReference type="Gene3D" id="3.30.70.2390">
    <property type="match status" value="1"/>
</dbReference>
<name>A0A2X0IDD5_9ACTN</name>
<evidence type="ECO:0000313" key="4">
    <source>
        <dbReference type="EMBL" id="RAG83012.1"/>
    </source>
</evidence>
<keyword evidence="2" id="KW-0812">Transmembrane</keyword>
<protein>
    <submittedName>
        <fullName evidence="4">LytR family transcriptional regulator</fullName>
    </submittedName>
</protein>
<sequence>MSMLTPPGLKGKQYRISGKAYPRLARPGQKRRRVFQVLGAVVALALIGWGTVQLVSVFGSKKKPVAAAGHCVRPATAAAGDAAKSSASPHASASGSAAPGASASASAGASAGASLPPLPAGVPQPSTFTVNVYNATNHPGLAGQTAKLLAQRGFKIGKIANAPAPLEGKVTGTAQVMGAIASKAAMQLVGSEVTGSTATNDTRTDGSVDLVIGNGFSALQSPAQAAQALALAVSPSPVAGAHC</sequence>
<evidence type="ECO:0000313" key="5">
    <source>
        <dbReference type="Proteomes" id="UP000248889"/>
    </source>
</evidence>
<feature type="region of interest" description="Disordered" evidence="1">
    <location>
        <begin position="83"/>
        <end position="113"/>
    </location>
</feature>
<evidence type="ECO:0000256" key="2">
    <source>
        <dbReference type="SAM" id="Phobius"/>
    </source>
</evidence>
<accession>A0A2X0IDD5</accession>